<dbReference type="EMBL" id="BAFE01000056">
    <property type="protein sequence ID" value="GAB48645.1"/>
    <property type="molecule type" value="Genomic_DNA"/>
</dbReference>
<dbReference type="STRING" id="1089455.MOPEL_078_00340"/>
<dbReference type="InterPro" id="IPR005888">
    <property type="entry name" value="dTDP_Gluc_deHydtase"/>
</dbReference>
<accession>H5USD7</accession>
<dbReference type="GO" id="GO:0008460">
    <property type="term" value="F:dTDP-glucose 4,6-dehydratase activity"/>
    <property type="evidence" value="ECO:0007669"/>
    <property type="project" value="UniProtKB-EC"/>
</dbReference>
<dbReference type="GO" id="GO:0009225">
    <property type="term" value="P:nucleotide-sugar metabolic process"/>
    <property type="evidence" value="ECO:0007669"/>
    <property type="project" value="InterPro"/>
</dbReference>
<evidence type="ECO:0000256" key="7">
    <source>
        <dbReference type="ARBA" id="ARBA00023239"/>
    </source>
</evidence>
<dbReference type="PANTHER" id="PTHR43000">
    <property type="entry name" value="DTDP-D-GLUCOSE 4,6-DEHYDRATASE-RELATED"/>
    <property type="match status" value="1"/>
</dbReference>
<dbReference type="Pfam" id="PF16363">
    <property type="entry name" value="GDP_Man_Dehyd"/>
    <property type="match status" value="1"/>
</dbReference>
<dbReference type="eggNOG" id="COG1088">
    <property type="taxonomic scope" value="Bacteria"/>
</dbReference>
<organism evidence="10 11">
    <name type="scientific">Mobilicoccus pelagius NBRC 104925</name>
    <dbReference type="NCBI Taxonomy" id="1089455"/>
    <lineage>
        <taxon>Bacteria</taxon>
        <taxon>Bacillati</taxon>
        <taxon>Actinomycetota</taxon>
        <taxon>Actinomycetes</taxon>
        <taxon>Micrococcales</taxon>
        <taxon>Dermatophilaceae</taxon>
        <taxon>Mobilicoccus</taxon>
    </lineage>
</organism>
<evidence type="ECO:0000259" key="9">
    <source>
        <dbReference type="Pfam" id="PF16363"/>
    </source>
</evidence>
<evidence type="ECO:0000256" key="3">
    <source>
        <dbReference type="ARBA" id="ARBA00008178"/>
    </source>
</evidence>
<comment type="caution">
    <text evidence="10">The sequence shown here is derived from an EMBL/GenBank/DDBJ whole genome shotgun (WGS) entry which is preliminary data.</text>
</comment>
<proteinExistence type="inferred from homology"/>
<dbReference type="SUPFAM" id="SSF51735">
    <property type="entry name" value="NAD(P)-binding Rossmann-fold domains"/>
    <property type="match status" value="1"/>
</dbReference>
<comment type="catalytic activity">
    <reaction evidence="1 8">
        <text>dTDP-alpha-D-glucose = dTDP-4-dehydro-6-deoxy-alpha-D-glucose + H2O</text>
        <dbReference type="Rhea" id="RHEA:17221"/>
        <dbReference type="ChEBI" id="CHEBI:15377"/>
        <dbReference type="ChEBI" id="CHEBI:57477"/>
        <dbReference type="ChEBI" id="CHEBI:57649"/>
        <dbReference type="EC" id="4.2.1.46"/>
    </reaction>
</comment>
<evidence type="ECO:0000256" key="2">
    <source>
        <dbReference type="ARBA" id="ARBA00001911"/>
    </source>
</evidence>
<name>H5USD7_9MICO</name>
<comment type="similarity">
    <text evidence="3 8">Belongs to the NAD(P)-dependent epimerase/dehydratase family. dTDP-glucose dehydratase subfamily.</text>
</comment>
<reference evidence="10 11" key="1">
    <citation type="submission" date="2012-02" db="EMBL/GenBank/DDBJ databases">
        <title>Whole genome shotgun sequence of Mobilicoccus pelagius NBRC 104925.</title>
        <authorList>
            <person name="Yoshida Y."/>
            <person name="Hosoyama A."/>
            <person name="Tsuchikane K."/>
            <person name="Katsumata H."/>
            <person name="Yamazaki S."/>
            <person name="Fujita N."/>
        </authorList>
    </citation>
    <scope>NUCLEOTIDE SEQUENCE [LARGE SCALE GENOMIC DNA]</scope>
    <source>
        <strain evidence="10 11">NBRC 104925</strain>
    </source>
</reference>
<sequence length="358" mass="40056">MVASLPDPQAVPWIVRPALGRPYDEPMSRMLVTGGAGFIGSNFVRHVVEHTDDEVTVLDKLTYAGDPRTLEGLPQSRVHLVQGDVADAGLVDGLVAGHDVVVHFAAESHNDNSLRDPSPFVRTNLIGTYELLEAVRRYEKRYHHISTDEVYGDLELDDPARFTESTPYNPSSPYSSTKAGSDLLVRAWVRSFGVQATLSNCSNNYGPFQHVEKFIPRQITNVLDGDRPKLYGAGQNVRDWIHVDDHNAAVLRIIERGSIGETYLIGADGEQNNKDVVELILELMGQPRDAYDHVNDRAGHDLRYAIDSTRLRTELGWEPRFSDFCSGLADTIEWYRANEAWWRPQKAATEAKYRAAGQ</sequence>
<evidence type="ECO:0000256" key="1">
    <source>
        <dbReference type="ARBA" id="ARBA00001539"/>
    </source>
</evidence>
<dbReference type="CDD" id="cd05246">
    <property type="entry name" value="dTDP_GD_SDR_e"/>
    <property type="match status" value="1"/>
</dbReference>
<keyword evidence="6" id="KW-0520">NAD</keyword>
<keyword evidence="7 8" id="KW-0456">Lyase</keyword>
<feature type="domain" description="NAD(P)-binding" evidence="9">
    <location>
        <begin position="31"/>
        <end position="322"/>
    </location>
</feature>
<evidence type="ECO:0000256" key="6">
    <source>
        <dbReference type="ARBA" id="ARBA00023027"/>
    </source>
</evidence>
<keyword evidence="11" id="KW-1185">Reference proteome</keyword>
<evidence type="ECO:0000313" key="11">
    <source>
        <dbReference type="Proteomes" id="UP000004367"/>
    </source>
</evidence>
<evidence type="ECO:0000313" key="10">
    <source>
        <dbReference type="EMBL" id="GAB48645.1"/>
    </source>
</evidence>
<dbReference type="Gene3D" id="3.90.25.10">
    <property type="entry name" value="UDP-galactose 4-epimerase, domain 1"/>
    <property type="match status" value="1"/>
</dbReference>
<evidence type="ECO:0000256" key="5">
    <source>
        <dbReference type="ARBA" id="ARBA00016977"/>
    </source>
</evidence>
<evidence type="ECO:0000256" key="8">
    <source>
        <dbReference type="RuleBase" id="RU004473"/>
    </source>
</evidence>
<dbReference type="InterPro" id="IPR036291">
    <property type="entry name" value="NAD(P)-bd_dom_sf"/>
</dbReference>
<comment type="cofactor">
    <cofactor evidence="2 8">
        <name>NAD(+)</name>
        <dbReference type="ChEBI" id="CHEBI:57540"/>
    </cofactor>
</comment>
<dbReference type="InterPro" id="IPR016040">
    <property type="entry name" value="NAD(P)-bd_dom"/>
</dbReference>
<protein>
    <recommendedName>
        <fullName evidence="5 8">dTDP-glucose 4,6-dehydratase</fullName>
        <ecNumber evidence="4 8">4.2.1.46</ecNumber>
    </recommendedName>
</protein>
<dbReference type="NCBIfam" id="TIGR01181">
    <property type="entry name" value="dTDP_gluc_dehyt"/>
    <property type="match status" value="1"/>
</dbReference>
<dbReference type="EC" id="4.2.1.46" evidence="4 8"/>
<dbReference type="Gene3D" id="3.40.50.720">
    <property type="entry name" value="NAD(P)-binding Rossmann-like Domain"/>
    <property type="match status" value="1"/>
</dbReference>
<gene>
    <name evidence="10" type="primary">rmlB</name>
    <name evidence="10" type="ORF">MOPEL_078_00340</name>
</gene>
<dbReference type="AlphaFoldDB" id="H5USD7"/>
<evidence type="ECO:0000256" key="4">
    <source>
        <dbReference type="ARBA" id="ARBA00011990"/>
    </source>
</evidence>
<dbReference type="Proteomes" id="UP000004367">
    <property type="component" value="Unassembled WGS sequence"/>
</dbReference>